<dbReference type="GO" id="GO:0004659">
    <property type="term" value="F:prenyltransferase activity"/>
    <property type="evidence" value="ECO:0007669"/>
    <property type="project" value="InterPro"/>
</dbReference>
<evidence type="ECO:0000256" key="3">
    <source>
        <dbReference type="ARBA" id="ARBA00022428"/>
    </source>
</evidence>
<comment type="pathway">
    <text evidence="2">Quinol/quinone metabolism; menaquinone biosynthesis.</text>
</comment>
<dbReference type="PANTHER" id="PTHR13929:SF0">
    <property type="entry name" value="UBIA PRENYLTRANSFERASE DOMAIN-CONTAINING PROTEIN 1"/>
    <property type="match status" value="1"/>
</dbReference>
<dbReference type="GO" id="GO:0042371">
    <property type="term" value="P:vitamin K biosynthetic process"/>
    <property type="evidence" value="ECO:0007669"/>
    <property type="project" value="TreeGrafter"/>
</dbReference>
<keyword evidence="7 8" id="KW-0472">Membrane</keyword>
<evidence type="ECO:0000256" key="5">
    <source>
        <dbReference type="ARBA" id="ARBA00022692"/>
    </source>
</evidence>
<dbReference type="Gene3D" id="2.60.130.10">
    <property type="entry name" value="Aromatic compound dioxygenase"/>
    <property type="match status" value="1"/>
</dbReference>
<dbReference type="InterPro" id="IPR015889">
    <property type="entry name" value="Intradiol_dOase_core"/>
</dbReference>
<evidence type="ECO:0000256" key="4">
    <source>
        <dbReference type="ARBA" id="ARBA00022679"/>
    </source>
</evidence>
<accession>A0A537JB88</accession>
<name>A0A537JB88_9BACT</name>
<keyword evidence="4" id="KW-0808">Transferase</keyword>
<keyword evidence="5 8" id="KW-0812">Transmembrane</keyword>
<dbReference type="InterPro" id="IPR044878">
    <property type="entry name" value="UbiA_sf"/>
</dbReference>
<evidence type="ECO:0000313" key="10">
    <source>
        <dbReference type="Proteomes" id="UP000320048"/>
    </source>
</evidence>
<feature type="transmembrane region" description="Helical" evidence="8">
    <location>
        <begin position="121"/>
        <end position="139"/>
    </location>
</feature>
<dbReference type="GO" id="GO:0009234">
    <property type="term" value="P:menaquinone biosynthetic process"/>
    <property type="evidence" value="ECO:0007669"/>
    <property type="project" value="UniProtKB-UniPathway"/>
</dbReference>
<reference evidence="9 10" key="1">
    <citation type="journal article" date="2019" name="Nat. Microbiol.">
        <title>Mediterranean grassland soil C-N compound turnover is dependent on rainfall and depth, and is mediated by genomically divergent microorganisms.</title>
        <authorList>
            <person name="Diamond S."/>
            <person name="Andeer P.F."/>
            <person name="Li Z."/>
            <person name="Crits-Christoph A."/>
            <person name="Burstein D."/>
            <person name="Anantharaman K."/>
            <person name="Lane K.R."/>
            <person name="Thomas B.C."/>
            <person name="Pan C."/>
            <person name="Northen T.R."/>
            <person name="Banfield J.F."/>
        </authorList>
    </citation>
    <scope>NUCLEOTIDE SEQUENCE [LARGE SCALE GENOMIC DNA]</scope>
    <source>
        <strain evidence="9">NP_7</strain>
    </source>
</reference>
<keyword evidence="6 8" id="KW-1133">Transmembrane helix</keyword>
<dbReference type="Pfam" id="PF01040">
    <property type="entry name" value="UbiA"/>
    <property type="match status" value="1"/>
</dbReference>
<dbReference type="CDD" id="cd13962">
    <property type="entry name" value="PT_UbiA_UBIAD1"/>
    <property type="match status" value="1"/>
</dbReference>
<feature type="non-terminal residue" evidence="9">
    <location>
        <position position="1"/>
    </location>
</feature>
<evidence type="ECO:0000256" key="6">
    <source>
        <dbReference type="ARBA" id="ARBA00022989"/>
    </source>
</evidence>
<protein>
    <recommendedName>
        <fullName evidence="11">Prenyltransferase</fullName>
    </recommendedName>
</protein>
<dbReference type="SUPFAM" id="SSF49482">
    <property type="entry name" value="Aromatic compound dioxygenase"/>
    <property type="match status" value="1"/>
</dbReference>
<dbReference type="Proteomes" id="UP000320048">
    <property type="component" value="Unassembled WGS sequence"/>
</dbReference>
<feature type="transmembrane region" description="Helical" evidence="8">
    <location>
        <begin position="12"/>
        <end position="35"/>
    </location>
</feature>
<dbReference type="EMBL" id="VBAO01000199">
    <property type="protein sequence ID" value="TMI80773.1"/>
    <property type="molecule type" value="Genomic_DNA"/>
</dbReference>
<evidence type="ECO:0008006" key="11">
    <source>
        <dbReference type="Google" id="ProtNLM"/>
    </source>
</evidence>
<dbReference type="AlphaFoldDB" id="A0A537JB88"/>
<gene>
    <name evidence="9" type="ORF">E6H04_08005</name>
</gene>
<proteinExistence type="predicted"/>
<feature type="transmembrane region" description="Helical" evidence="8">
    <location>
        <begin position="175"/>
        <end position="194"/>
    </location>
</feature>
<keyword evidence="3" id="KW-0474">Menaquinone biosynthesis</keyword>
<evidence type="ECO:0000256" key="1">
    <source>
        <dbReference type="ARBA" id="ARBA00004141"/>
    </source>
</evidence>
<feature type="transmembrane region" description="Helical" evidence="8">
    <location>
        <begin position="41"/>
        <end position="60"/>
    </location>
</feature>
<dbReference type="PANTHER" id="PTHR13929">
    <property type="entry name" value="1,4-DIHYDROXY-2-NAPHTHOATE OCTAPRENYLTRANSFERASE"/>
    <property type="match status" value="1"/>
</dbReference>
<evidence type="ECO:0000313" key="9">
    <source>
        <dbReference type="EMBL" id="TMI80773.1"/>
    </source>
</evidence>
<sequence>AAHLDPVAKFLFSARSVILVISFQAATIAGLLAAADGRFDTASFVLVLIGLVTAHAISNLSNDYFGYRRGHDTPDSPRLRYTIHPLASGLFDAKGLFVGLGILGTVGTVIVLYFWVVRGPVALAFSLAGLALLYLYDAAPRPLKSLGLGEIAAFLVWGPLMVGGGYYVIAGRLSLSAFLVSVPYGLGVMSILIGKHIDQAEFDRSHGQRTLPVALGDDRARALNRAVIVTMYASVAILIAVGRLSLFAALVAVALPRAGRALAMMARPKPPGPPPGYVGWPLWYHRASLAHNRLFGWAYIGGLALGAIASGRHFRLWLVGGVLLATSLSASPGVTAPAPPSAARCPLTQGEGGDPFYKPNAPVRSHVGTGFVLTGIVRSGIDCAVMQGVRVEFWLRRPDGQYDDAHRGIVVTDGTGRYRFESNFPGGDGGFRPHIHLRVAVPGYRPLVTIYLPQPGTGGGTFDIVLEPEV</sequence>
<comment type="caution">
    <text evidence="9">The sequence shown here is derived from an EMBL/GenBank/DDBJ whole genome shotgun (WGS) entry which is preliminary data.</text>
</comment>
<evidence type="ECO:0000256" key="7">
    <source>
        <dbReference type="ARBA" id="ARBA00023136"/>
    </source>
</evidence>
<dbReference type="InterPro" id="IPR000537">
    <property type="entry name" value="UbiA_prenyltransferase"/>
</dbReference>
<feature type="transmembrane region" description="Helical" evidence="8">
    <location>
        <begin position="229"/>
        <end position="255"/>
    </location>
</feature>
<comment type="subcellular location">
    <subcellularLocation>
        <location evidence="1">Membrane</location>
        <topology evidence="1">Multi-pass membrane protein</topology>
    </subcellularLocation>
</comment>
<dbReference type="UniPathway" id="UPA00079"/>
<feature type="transmembrane region" description="Helical" evidence="8">
    <location>
        <begin position="290"/>
        <end position="309"/>
    </location>
</feature>
<dbReference type="GO" id="GO:0016702">
    <property type="term" value="F:oxidoreductase activity, acting on single donors with incorporation of molecular oxygen, incorporation of two atoms of oxygen"/>
    <property type="evidence" value="ECO:0007669"/>
    <property type="project" value="InterPro"/>
</dbReference>
<evidence type="ECO:0000256" key="2">
    <source>
        <dbReference type="ARBA" id="ARBA00004863"/>
    </source>
</evidence>
<organism evidence="9 10">
    <name type="scientific">Candidatus Segetimicrobium genomatis</name>
    <dbReference type="NCBI Taxonomy" id="2569760"/>
    <lineage>
        <taxon>Bacteria</taxon>
        <taxon>Bacillati</taxon>
        <taxon>Candidatus Sysuimicrobiota</taxon>
        <taxon>Candidatus Sysuimicrobiia</taxon>
        <taxon>Candidatus Sysuimicrobiales</taxon>
        <taxon>Candidatus Segetimicrobiaceae</taxon>
        <taxon>Candidatus Segetimicrobium</taxon>
    </lineage>
</organism>
<dbReference type="GO" id="GO:0016020">
    <property type="term" value="C:membrane"/>
    <property type="evidence" value="ECO:0007669"/>
    <property type="project" value="UniProtKB-SubCell"/>
</dbReference>
<dbReference type="InterPro" id="IPR026046">
    <property type="entry name" value="UBIAD1"/>
</dbReference>
<dbReference type="Gene3D" id="1.10.357.140">
    <property type="entry name" value="UbiA prenyltransferase"/>
    <property type="match status" value="1"/>
</dbReference>
<feature type="transmembrane region" description="Helical" evidence="8">
    <location>
        <begin position="96"/>
        <end position="115"/>
    </location>
</feature>
<feature type="transmembrane region" description="Helical" evidence="8">
    <location>
        <begin position="151"/>
        <end position="169"/>
    </location>
</feature>
<dbReference type="GO" id="GO:0005506">
    <property type="term" value="F:iron ion binding"/>
    <property type="evidence" value="ECO:0007669"/>
    <property type="project" value="InterPro"/>
</dbReference>
<evidence type="ECO:0000256" key="8">
    <source>
        <dbReference type="SAM" id="Phobius"/>
    </source>
</evidence>